<evidence type="ECO:0000256" key="2">
    <source>
        <dbReference type="ARBA" id="ARBA00022598"/>
    </source>
</evidence>
<evidence type="ECO:0000256" key="6">
    <source>
        <dbReference type="ARBA" id="ARBA00034003"/>
    </source>
</evidence>
<comment type="cofactor">
    <cofactor evidence="1">
        <name>a divalent metal cation</name>
        <dbReference type="ChEBI" id="CHEBI:60240"/>
    </cofactor>
</comment>
<dbReference type="EMBL" id="CP010554">
    <property type="protein sequence ID" value="AJP48142.1"/>
    <property type="molecule type" value="Genomic_DNA"/>
</dbReference>
<evidence type="ECO:0000313" key="9">
    <source>
        <dbReference type="Proteomes" id="UP000061603"/>
    </source>
</evidence>
<dbReference type="InterPro" id="IPR029319">
    <property type="entry name" value="DNA_ligase_OB"/>
</dbReference>
<keyword evidence="2 8" id="KW-0436">Ligase</keyword>
<dbReference type="HOGENOM" id="CLU_021047_0_0_4"/>
<dbReference type="Gene3D" id="2.40.50.140">
    <property type="entry name" value="Nucleic acid-binding proteins"/>
    <property type="match status" value="1"/>
</dbReference>
<comment type="catalytic activity">
    <reaction evidence="6">
        <text>ATP + (deoxyribonucleotide)n-3'-hydroxyl + 5'-phospho-(deoxyribonucleotide)m = (deoxyribonucleotide)n+m + AMP + diphosphate.</text>
        <dbReference type="EC" id="6.5.1.1"/>
    </reaction>
</comment>
<dbReference type="GO" id="GO:0006281">
    <property type="term" value="P:DNA repair"/>
    <property type="evidence" value="ECO:0007669"/>
    <property type="project" value="UniProtKB-KW"/>
</dbReference>
<evidence type="ECO:0000256" key="4">
    <source>
        <dbReference type="ARBA" id="ARBA00022763"/>
    </source>
</evidence>
<dbReference type="AlphaFoldDB" id="A0A0C5IZG2"/>
<evidence type="ECO:0000256" key="3">
    <source>
        <dbReference type="ARBA" id="ARBA00022705"/>
    </source>
</evidence>
<evidence type="ECO:0000313" key="8">
    <source>
        <dbReference type="EMBL" id="AJP48142.1"/>
    </source>
</evidence>
<feature type="domain" description="ATP-dependent DNA ligase family profile" evidence="7">
    <location>
        <begin position="137"/>
        <end position="259"/>
    </location>
</feature>
<dbReference type="GO" id="GO:0006310">
    <property type="term" value="P:DNA recombination"/>
    <property type="evidence" value="ECO:0007669"/>
    <property type="project" value="InterPro"/>
</dbReference>
<keyword evidence="5" id="KW-0234">DNA repair</keyword>
<dbReference type="Pfam" id="PF14743">
    <property type="entry name" value="DNA_ligase_OB_2"/>
    <property type="match status" value="1"/>
</dbReference>
<dbReference type="SUPFAM" id="SSF56091">
    <property type="entry name" value="DNA ligase/mRNA capping enzyme, catalytic domain"/>
    <property type="match status" value="1"/>
</dbReference>
<gene>
    <name evidence="8" type="ORF">PG1C_06060</name>
</gene>
<dbReference type="InterPro" id="IPR012340">
    <property type="entry name" value="NA-bd_OB-fold"/>
</dbReference>
<dbReference type="STRING" id="1565605.PG1C_06060"/>
<dbReference type="InterPro" id="IPR050326">
    <property type="entry name" value="NAD_dep_DNA_ligaseB"/>
</dbReference>
<proteinExistence type="predicted"/>
<protein>
    <submittedName>
        <fullName evidence="8">DNA ligase</fullName>
    </submittedName>
</protein>
<dbReference type="GO" id="GO:0003910">
    <property type="term" value="F:DNA ligase (ATP) activity"/>
    <property type="evidence" value="ECO:0007669"/>
    <property type="project" value="UniProtKB-EC"/>
</dbReference>
<dbReference type="Gene3D" id="3.30.470.30">
    <property type="entry name" value="DNA ligase/mRNA capping enzyme"/>
    <property type="match status" value="1"/>
</dbReference>
<sequence length="309" mass="34033">MVLVASWAFLFVAGFWVSVGGMAVLPAEAAATAAEETFPVPSIDAAKKTEMLLAKVWQHGRDPAAFWVSEKLDGVRAIWDGHQLRFRSGRIVPAPDWFTAVLPAQPLDGELWLGRGAFDALSAIVRKTPPVDAEWRQVRYMIFELPELSGVPGASGSFTQRVEQMRVVVDQAKIPWLQGVPQFRVANAAQLMARYREVIAGGGEGLMLHRADALYHTGRSDDLLKLKPAEDAEAVVIGYLPGKGRYTGMVGALLVENAEGKRFRIGSGLDEATRRHPPAVGATITYRYQQLSVNGIPRFPRYWRVRDAL</sequence>
<keyword evidence="9" id="KW-1185">Reference proteome</keyword>
<evidence type="ECO:0000256" key="5">
    <source>
        <dbReference type="ARBA" id="ARBA00023204"/>
    </source>
</evidence>
<keyword evidence="4" id="KW-0227">DNA damage</keyword>
<accession>A0A0C5IZG2</accession>
<dbReference type="Proteomes" id="UP000061603">
    <property type="component" value="Chromosome"/>
</dbReference>
<dbReference type="CDD" id="cd08041">
    <property type="entry name" value="OBF_kDNA_ligase_like"/>
    <property type="match status" value="1"/>
</dbReference>
<evidence type="ECO:0000259" key="7">
    <source>
        <dbReference type="PROSITE" id="PS50160"/>
    </source>
</evidence>
<dbReference type="InterPro" id="IPR012310">
    <property type="entry name" value="DNA_ligase_ATP-dep_cent"/>
</dbReference>
<organism evidence="8 9">
    <name type="scientific">Rugosibacter aromaticivorans</name>
    <dbReference type="NCBI Taxonomy" id="1565605"/>
    <lineage>
        <taxon>Bacteria</taxon>
        <taxon>Pseudomonadati</taxon>
        <taxon>Pseudomonadota</taxon>
        <taxon>Betaproteobacteria</taxon>
        <taxon>Nitrosomonadales</taxon>
        <taxon>Sterolibacteriaceae</taxon>
        <taxon>Rugosibacter</taxon>
    </lineage>
</organism>
<dbReference type="Gene3D" id="3.30.1490.70">
    <property type="match status" value="1"/>
</dbReference>
<keyword evidence="3" id="KW-0235">DNA replication</keyword>
<dbReference type="PANTHER" id="PTHR47810">
    <property type="entry name" value="DNA LIGASE"/>
    <property type="match status" value="1"/>
</dbReference>
<dbReference type="KEGG" id="rbu:PG1C_06060"/>
<dbReference type="GO" id="GO:0005524">
    <property type="term" value="F:ATP binding"/>
    <property type="evidence" value="ECO:0007669"/>
    <property type="project" value="InterPro"/>
</dbReference>
<dbReference type="PROSITE" id="PS50160">
    <property type="entry name" value="DNA_LIGASE_A3"/>
    <property type="match status" value="1"/>
</dbReference>
<dbReference type="PANTHER" id="PTHR47810:SF1">
    <property type="entry name" value="DNA LIGASE B"/>
    <property type="match status" value="1"/>
</dbReference>
<dbReference type="PATRIC" id="fig|1565605.3.peg.1274"/>
<dbReference type="CDD" id="cd07896">
    <property type="entry name" value="Adenylation_kDNA_ligase_like"/>
    <property type="match status" value="1"/>
</dbReference>
<dbReference type="Pfam" id="PF01068">
    <property type="entry name" value="DNA_ligase_A_M"/>
    <property type="match status" value="1"/>
</dbReference>
<name>A0A0C5IZG2_9PROT</name>
<evidence type="ECO:0000256" key="1">
    <source>
        <dbReference type="ARBA" id="ARBA00001968"/>
    </source>
</evidence>
<dbReference type="NCBIfam" id="NF006592">
    <property type="entry name" value="PRK09125.1"/>
    <property type="match status" value="1"/>
</dbReference>
<dbReference type="GO" id="GO:0006260">
    <property type="term" value="P:DNA replication"/>
    <property type="evidence" value="ECO:0007669"/>
    <property type="project" value="UniProtKB-KW"/>
</dbReference>
<reference evidence="8 9" key="1">
    <citation type="journal article" date="2015" name="Genome Announc.">
        <title>Complete Genome Sequence of a Novel Bacterium within the Family Rhodocyclaceae That Degrades Polycyclic Aromatic Hydrocarbons.</title>
        <authorList>
            <person name="Singleton D.R."/>
            <person name="Dickey A.N."/>
            <person name="Scholl E.H."/>
            <person name="Wright F.A."/>
            <person name="Aitken M.D."/>
        </authorList>
    </citation>
    <scope>NUCLEOTIDE SEQUENCE [LARGE SCALE GENOMIC DNA]</scope>
    <source>
        <strain evidence="9">PG1-Ca6</strain>
    </source>
</reference>
<dbReference type="SUPFAM" id="SSF50249">
    <property type="entry name" value="Nucleic acid-binding proteins"/>
    <property type="match status" value="1"/>
</dbReference>